<sequence>MKTRPLPLMLTALSLVVLNVVVCAFLLVQGYVLASGVVGVLASLVVLGMFVFAMVRHQDVPWVATAGQYASGLTLALACLGVCVLMDWPDGVPVVVGFYVMGLSFFLGVRLIRLLLRSGHPILGVARTLVDESLRMRVPLVFLILMLFLVPSLPLVMDPEERLAYRVASFLSWAMLASSGLLSLLTVFLAVGTVATEFGQKQIYMTLTKPVSRWQYLLGKWLGIVLLNVLLVGISGAGIYTFTRLIASQPALDGRDRMAVDAQVLASRVAIGPEMSSPEAVQNQVRRQLLRLQAEDPAAYGDPVDPNDGEALQRALDRLSPEAVNRIRTIVIGEWLSIGPRSSRVYRFTDLLDARALGGNIQFRVEPNGRGPTPGGMVELRMRLNQRPYFSSVFPDGRIRLSEETFHVLDLPVEAIDDSGVLEIELINNLEGQASVSFSPADGMQLLYRVDTFENNFLRAMLLLWTRLAFTAMASLAAASFLGFPVACLLALLIYFGAATSAFLNEALVWFSDKPPADAGVVEVLLWYPAVIVAKLSEGEIVDAIKIVIRAIGLMFMSLVPSFSDYTANEPIAKGLHVGWGVVGMAFLWVSGIWTAVVFVAGYVMLRNREPAEVIV</sequence>
<dbReference type="RefSeq" id="WP_145446921.1">
    <property type="nucleotide sequence ID" value="NZ_CP036280.1"/>
</dbReference>
<protein>
    <submittedName>
        <fullName evidence="2">ABC-2 family transporter protein</fullName>
    </submittedName>
</protein>
<evidence type="ECO:0000256" key="1">
    <source>
        <dbReference type="SAM" id="Phobius"/>
    </source>
</evidence>
<feature type="transmembrane region" description="Helical" evidence="1">
    <location>
        <begin position="67"/>
        <end position="88"/>
    </location>
</feature>
<feature type="transmembrane region" description="Helical" evidence="1">
    <location>
        <begin position="462"/>
        <end position="482"/>
    </location>
</feature>
<feature type="transmembrane region" description="Helical" evidence="1">
    <location>
        <begin position="94"/>
        <end position="116"/>
    </location>
</feature>
<feature type="transmembrane region" description="Helical" evidence="1">
    <location>
        <begin position="586"/>
        <end position="606"/>
    </location>
</feature>
<keyword evidence="3" id="KW-1185">Reference proteome</keyword>
<evidence type="ECO:0000313" key="2">
    <source>
        <dbReference type="EMBL" id="QDU72759.1"/>
    </source>
</evidence>
<gene>
    <name evidence="2" type="ORF">Pan265_26330</name>
</gene>
<name>A0A518C0L6_9BACT</name>
<dbReference type="KEGG" id="mcad:Pan265_26330"/>
<feature type="transmembrane region" description="Helical" evidence="1">
    <location>
        <begin position="33"/>
        <end position="55"/>
    </location>
</feature>
<feature type="transmembrane region" description="Helical" evidence="1">
    <location>
        <begin position="137"/>
        <end position="157"/>
    </location>
</feature>
<feature type="transmembrane region" description="Helical" evidence="1">
    <location>
        <begin position="217"/>
        <end position="240"/>
    </location>
</feature>
<dbReference type="PANTHER" id="PTHR43471:SF10">
    <property type="entry name" value="SLL1107 PROTEIN"/>
    <property type="match status" value="1"/>
</dbReference>
<accession>A0A518C0L6</accession>
<dbReference type="PANTHER" id="PTHR43471">
    <property type="entry name" value="ABC TRANSPORTER PERMEASE"/>
    <property type="match status" value="1"/>
</dbReference>
<proteinExistence type="predicted"/>
<keyword evidence="1" id="KW-1133">Transmembrane helix</keyword>
<feature type="transmembrane region" description="Helical" evidence="1">
    <location>
        <begin position="163"/>
        <end position="196"/>
    </location>
</feature>
<evidence type="ECO:0000313" key="3">
    <source>
        <dbReference type="Proteomes" id="UP000320386"/>
    </source>
</evidence>
<dbReference type="OrthoDB" id="260446at2"/>
<dbReference type="Proteomes" id="UP000320386">
    <property type="component" value="Chromosome"/>
</dbReference>
<keyword evidence="1" id="KW-0812">Transmembrane</keyword>
<organism evidence="2 3">
    <name type="scientific">Mucisphaera calidilacus</name>
    <dbReference type="NCBI Taxonomy" id="2527982"/>
    <lineage>
        <taxon>Bacteria</taxon>
        <taxon>Pseudomonadati</taxon>
        <taxon>Planctomycetota</taxon>
        <taxon>Phycisphaerae</taxon>
        <taxon>Phycisphaerales</taxon>
        <taxon>Phycisphaeraceae</taxon>
        <taxon>Mucisphaera</taxon>
    </lineage>
</organism>
<dbReference type="EMBL" id="CP036280">
    <property type="protein sequence ID" value="QDU72759.1"/>
    <property type="molecule type" value="Genomic_DNA"/>
</dbReference>
<reference evidence="2 3" key="1">
    <citation type="submission" date="2019-02" db="EMBL/GenBank/DDBJ databases">
        <title>Deep-cultivation of Planctomycetes and their phenomic and genomic characterization uncovers novel biology.</title>
        <authorList>
            <person name="Wiegand S."/>
            <person name="Jogler M."/>
            <person name="Boedeker C."/>
            <person name="Pinto D."/>
            <person name="Vollmers J."/>
            <person name="Rivas-Marin E."/>
            <person name="Kohn T."/>
            <person name="Peeters S.H."/>
            <person name="Heuer A."/>
            <person name="Rast P."/>
            <person name="Oberbeckmann S."/>
            <person name="Bunk B."/>
            <person name="Jeske O."/>
            <person name="Meyerdierks A."/>
            <person name="Storesund J.E."/>
            <person name="Kallscheuer N."/>
            <person name="Luecker S."/>
            <person name="Lage O.M."/>
            <person name="Pohl T."/>
            <person name="Merkel B.J."/>
            <person name="Hornburger P."/>
            <person name="Mueller R.-W."/>
            <person name="Bruemmer F."/>
            <person name="Labrenz M."/>
            <person name="Spormann A.M."/>
            <person name="Op den Camp H."/>
            <person name="Overmann J."/>
            <person name="Amann R."/>
            <person name="Jetten M.S.M."/>
            <person name="Mascher T."/>
            <person name="Medema M.H."/>
            <person name="Devos D.P."/>
            <person name="Kaster A.-K."/>
            <person name="Ovreas L."/>
            <person name="Rohde M."/>
            <person name="Galperin M.Y."/>
            <person name="Jogler C."/>
        </authorList>
    </citation>
    <scope>NUCLEOTIDE SEQUENCE [LARGE SCALE GENOMIC DNA]</scope>
    <source>
        <strain evidence="2 3">Pan265</strain>
    </source>
</reference>
<keyword evidence="1" id="KW-0472">Membrane</keyword>
<feature type="transmembrane region" description="Helical" evidence="1">
    <location>
        <begin position="489"/>
        <end position="511"/>
    </location>
</feature>
<dbReference type="AlphaFoldDB" id="A0A518C0L6"/>